<dbReference type="PIRSF" id="PIRSF029730">
    <property type="entry name" value="UCP029730"/>
    <property type="match status" value="1"/>
</dbReference>
<dbReference type="Proteomes" id="UP000182932">
    <property type="component" value="Unassembled WGS sequence"/>
</dbReference>
<dbReference type="InterPro" id="IPR011227">
    <property type="entry name" value="UCP029730"/>
</dbReference>
<dbReference type="Pfam" id="PF05013">
    <property type="entry name" value="FGase"/>
    <property type="match status" value="1"/>
</dbReference>
<sequence>MSFHPYWTEGADRPGRWLITCDHATNTVPEAVNGGDLGLARDDMRRHIAFDPGALGVSRHLGELLDSPALFANFSRLVIDPNRGEDDPTLLMKLYDGTIIPANRHADAAECERRLDAYHRPYHAEYYRLASRRPDTAICAVHSFTPQLQARAPRPWHLGILHAHDTRLAQPLIARLQQEPDLCVEGNVPYSGHLPGDSIERHALAMGLPNVLIEIRNDLIAEAATQRAWAERLAPILSEVLRKTGL</sequence>
<organism evidence="1 2">
    <name type="scientific">Marinovum algicola</name>
    <dbReference type="NCBI Taxonomy" id="42444"/>
    <lineage>
        <taxon>Bacteria</taxon>
        <taxon>Pseudomonadati</taxon>
        <taxon>Pseudomonadota</taxon>
        <taxon>Alphaproteobacteria</taxon>
        <taxon>Rhodobacterales</taxon>
        <taxon>Roseobacteraceae</taxon>
        <taxon>Marinovum</taxon>
    </lineage>
</organism>
<gene>
    <name evidence="1" type="ORF">SAMN04487940_108142</name>
</gene>
<comment type="caution">
    <text evidence="1">The sequence shown here is derived from an EMBL/GenBank/DDBJ whole genome shotgun (WGS) entry which is preliminary data.</text>
</comment>
<dbReference type="AlphaFoldDB" id="A0A975ZNU1"/>
<dbReference type="Gene3D" id="3.40.630.40">
    <property type="entry name" value="Zn-dependent exopeptidases"/>
    <property type="match status" value="1"/>
</dbReference>
<accession>A0A975ZNU1</accession>
<dbReference type="InterPro" id="IPR007709">
    <property type="entry name" value="N-FG_amidohydro"/>
</dbReference>
<name>A0A975ZNU1_9RHOB</name>
<reference evidence="1 2" key="1">
    <citation type="submission" date="2016-10" db="EMBL/GenBank/DDBJ databases">
        <authorList>
            <person name="Varghese N."/>
            <person name="Submissions S."/>
        </authorList>
    </citation>
    <scope>NUCLEOTIDE SEQUENCE [LARGE SCALE GENOMIC DNA]</scope>
    <source>
        <strain evidence="1 2">FF3</strain>
    </source>
</reference>
<dbReference type="SUPFAM" id="SSF53187">
    <property type="entry name" value="Zn-dependent exopeptidases"/>
    <property type="match status" value="1"/>
</dbReference>
<evidence type="ECO:0000313" key="1">
    <source>
        <dbReference type="EMBL" id="SEJ65384.1"/>
    </source>
</evidence>
<proteinExistence type="predicted"/>
<dbReference type="GeneID" id="80818811"/>
<protein>
    <submittedName>
        <fullName evidence="1">Predicted N-formylglutamate amidohydrolase</fullName>
    </submittedName>
</protein>
<dbReference type="RefSeq" id="WP_074836975.1">
    <property type="nucleotide sequence ID" value="NZ_FNYY01000008.1"/>
</dbReference>
<evidence type="ECO:0000313" key="2">
    <source>
        <dbReference type="Proteomes" id="UP000182932"/>
    </source>
</evidence>
<dbReference type="EMBL" id="FNYY01000008">
    <property type="protein sequence ID" value="SEJ65384.1"/>
    <property type="molecule type" value="Genomic_DNA"/>
</dbReference>
<keyword evidence="2" id="KW-1185">Reference proteome</keyword>